<feature type="domain" description="Uracil-DNA glycosylase-like" evidence="1">
    <location>
        <begin position="16"/>
        <end position="173"/>
    </location>
</feature>
<evidence type="ECO:0000313" key="2">
    <source>
        <dbReference type="EMBL" id="TCU93906.1"/>
    </source>
</evidence>
<comment type="caution">
    <text evidence="2">The sequence shown here is derived from an EMBL/GenBank/DDBJ whole genome shotgun (WGS) entry which is preliminary data.</text>
</comment>
<dbReference type="OrthoDB" id="9799921at2"/>
<dbReference type="CDD" id="cd10032">
    <property type="entry name" value="UDG-F6_HDG"/>
    <property type="match status" value="1"/>
</dbReference>
<evidence type="ECO:0000259" key="1">
    <source>
        <dbReference type="SMART" id="SM00986"/>
    </source>
</evidence>
<dbReference type="InterPro" id="IPR005122">
    <property type="entry name" value="Uracil-DNA_glycosylase-like"/>
</dbReference>
<dbReference type="SMART" id="SM00987">
    <property type="entry name" value="UreE_C"/>
    <property type="match status" value="1"/>
</dbReference>
<dbReference type="InterPro" id="IPR026353">
    <property type="entry name" value="Hypoxan-DNA_Glyclase"/>
</dbReference>
<proteinExistence type="predicted"/>
<organism evidence="2 3">
    <name type="scientific">Paracandidimonas soli</name>
    <dbReference type="NCBI Taxonomy" id="1917182"/>
    <lineage>
        <taxon>Bacteria</taxon>
        <taxon>Pseudomonadati</taxon>
        <taxon>Pseudomonadota</taxon>
        <taxon>Betaproteobacteria</taxon>
        <taxon>Burkholderiales</taxon>
        <taxon>Alcaligenaceae</taxon>
        <taxon>Paracandidimonas</taxon>
    </lineage>
</organism>
<dbReference type="RefSeq" id="WP_132477947.1">
    <property type="nucleotide sequence ID" value="NZ_JBHRVM010000001.1"/>
</dbReference>
<dbReference type="SUPFAM" id="SSF52141">
    <property type="entry name" value="Uracil-DNA glycosylase-like"/>
    <property type="match status" value="1"/>
</dbReference>
<protein>
    <submittedName>
        <fullName evidence="2">G/U mismatch-specific uracil-DNA glycosylase</fullName>
    </submittedName>
</protein>
<accession>A0A4R3UQ17</accession>
<evidence type="ECO:0000313" key="3">
    <source>
        <dbReference type="Proteomes" id="UP000294692"/>
    </source>
</evidence>
<keyword evidence="3" id="KW-1185">Reference proteome</keyword>
<dbReference type="SMART" id="SM00986">
    <property type="entry name" value="UDG"/>
    <property type="match status" value="1"/>
</dbReference>
<dbReference type="InterPro" id="IPR036895">
    <property type="entry name" value="Uracil-DNA_glycosylase-like_sf"/>
</dbReference>
<sequence length="175" mass="19257">MRSSSRSDVPEAASFPPVVGHDPGILVLGSMPGVRSLERQQYYAHPRNAFWPVMAEVFGFDAALPYEARLAQLAAHGVALWDVLAQCRRPGSLDAAIERDSIVCNDFSAFLARHGGIRRICFNGATAEQLFRRHALPGLAERQLPELVRLPSTSPAHAGMVFEEKLRQWRAALAV</sequence>
<dbReference type="EMBL" id="SMBX01000010">
    <property type="protein sequence ID" value="TCU93906.1"/>
    <property type="molecule type" value="Genomic_DNA"/>
</dbReference>
<reference evidence="2 3" key="1">
    <citation type="submission" date="2019-03" db="EMBL/GenBank/DDBJ databases">
        <title>Genomic Encyclopedia of Type Strains, Phase IV (KMG-IV): sequencing the most valuable type-strain genomes for metagenomic binning, comparative biology and taxonomic classification.</title>
        <authorList>
            <person name="Goeker M."/>
        </authorList>
    </citation>
    <scope>NUCLEOTIDE SEQUENCE [LARGE SCALE GENOMIC DNA]</scope>
    <source>
        <strain evidence="2 3">DSM 100048</strain>
    </source>
</reference>
<dbReference type="Proteomes" id="UP000294692">
    <property type="component" value="Unassembled WGS sequence"/>
</dbReference>
<dbReference type="Gene3D" id="3.40.470.10">
    <property type="entry name" value="Uracil-DNA glycosylase-like domain"/>
    <property type="match status" value="1"/>
</dbReference>
<dbReference type="Pfam" id="PF03167">
    <property type="entry name" value="UDG"/>
    <property type="match status" value="1"/>
</dbReference>
<gene>
    <name evidence="2" type="ORF">EV686_11073</name>
</gene>
<name>A0A4R3UQ17_9BURK</name>
<dbReference type="NCBIfam" id="TIGR04274">
    <property type="entry name" value="hypoxanDNAglyco"/>
    <property type="match status" value="1"/>
</dbReference>
<dbReference type="AlphaFoldDB" id="A0A4R3UQ17"/>